<reference evidence="8" key="5">
    <citation type="journal article" date="2021" name="G3 (Bethesda)">
        <title>Aegilops tauschii genome assembly Aet v5.0 features greater sequence contiguity and improved annotation.</title>
        <authorList>
            <person name="Wang L."/>
            <person name="Zhu T."/>
            <person name="Rodriguez J.C."/>
            <person name="Deal K.R."/>
            <person name="Dubcovsky J."/>
            <person name="McGuire P.E."/>
            <person name="Lux T."/>
            <person name="Spannagl M."/>
            <person name="Mayer K.F.X."/>
            <person name="Baldrich P."/>
            <person name="Meyers B.C."/>
            <person name="Huo N."/>
            <person name="Gu Y.Q."/>
            <person name="Zhou H."/>
            <person name="Devos K.M."/>
            <person name="Bennetzen J.L."/>
            <person name="Unver T."/>
            <person name="Budak H."/>
            <person name="Gulick P.J."/>
            <person name="Galiba G."/>
            <person name="Kalapos B."/>
            <person name="Nelson D.R."/>
            <person name="Li P."/>
            <person name="You F.M."/>
            <person name="Luo M.C."/>
            <person name="Dvorak J."/>
        </authorList>
    </citation>
    <scope>NUCLEOTIDE SEQUENCE [LARGE SCALE GENOMIC DNA]</scope>
    <source>
        <strain evidence="8">cv. AL8/78</strain>
    </source>
</reference>
<dbReference type="EnsemblPlants" id="AET1Gv20055200.2">
    <property type="protein sequence ID" value="AET1Gv20055200.2"/>
    <property type="gene ID" value="AET1Gv20055200"/>
</dbReference>
<organism evidence="8 9">
    <name type="scientific">Aegilops tauschii subsp. strangulata</name>
    <name type="common">Goatgrass</name>
    <dbReference type="NCBI Taxonomy" id="200361"/>
    <lineage>
        <taxon>Eukaryota</taxon>
        <taxon>Viridiplantae</taxon>
        <taxon>Streptophyta</taxon>
        <taxon>Embryophyta</taxon>
        <taxon>Tracheophyta</taxon>
        <taxon>Spermatophyta</taxon>
        <taxon>Magnoliopsida</taxon>
        <taxon>Liliopsida</taxon>
        <taxon>Poales</taxon>
        <taxon>Poaceae</taxon>
        <taxon>BOP clade</taxon>
        <taxon>Pooideae</taxon>
        <taxon>Triticodae</taxon>
        <taxon>Triticeae</taxon>
        <taxon>Triticinae</taxon>
        <taxon>Aegilops</taxon>
    </lineage>
</organism>
<reference evidence="8" key="3">
    <citation type="journal article" date="2017" name="Nature">
        <title>Genome sequence of the progenitor of the wheat D genome Aegilops tauschii.</title>
        <authorList>
            <person name="Luo M.C."/>
            <person name="Gu Y.Q."/>
            <person name="Puiu D."/>
            <person name="Wang H."/>
            <person name="Twardziok S.O."/>
            <person name="Deal K.R."/>
            <person name="Huo N."/>
            <person name="Zhu T."/>
            <person name="Wang L."/>
            <person name="Wang Y."/>
            <person name="McGuire P.E."/>
            <person name="Liu S."/>
            <person name="Long H."/>
            <person name="Ramasamy R.K."/>
            <person name="Rodriguez J.C."/>
            <person name="Van S.L."/>
            <person name="Yuan L."/>
            <person name="Wang Z."/>
            <person name="Xia Z."/>
            <person name="Xiao L."/>
            <person name="Anderson O.D."/>
            <person name="Ouyang S."/>
            <person name="Liang Y."/>
            <person name="Zimin A.V."/>
            <person name="Pertea G."/>
            <person name="Qi P."/>
            <person name="Bennetzen J.L."/>
            <person name="Dai X."/>
            <person name="Dawson M.W."/>
            <person name="Muller H.G."/>
            <person name="Kugler K."/>
            <person name="Rivarola-Duarte L."/>
            <person name="Spannagl M."/>
            <person name="Mayer K.F.X."/>
            <person name="Lu F.H."/>
            <person name="Bevan M.W."/>
            <person name="Leroy P."/>
            <person name="Li P."/>
            <person name="You F.M."/>
            <person name="Sun Q."/>
            <person name="Liu Z."/>
            <person name="Lyons E."/>
            <person name="Wicker T."/>
            <person name="Salzberg S.L."/>
            <person name="Devos K.M."/>
            <person name="Dvorak J."/>
        </authorList>
    </citation>
    <scope>NUCLEOTIDE SEQUENCE [LARGE SCALE GENOMIC DNA]</scope>
    <source>
        <strain evidence="8">cv. AL8/78</strain>
    </source>
</reference>
<dbReference type="PROSITE" id="PS00518">
    <property type="entry name" value="ZF_RING_1"/>
    <property type="match status" value="1"/>
</dbReference>
<sequence length="725" mass="80813">RGVGRIYVRNAIPLHIPPFPISTLSRRRRRRPAVSVLALIQHRSPAPSPSSPCRPPEPSGRLRICTVLSSPPPPRRRRAGRSPRAPASSPGSRARGGAMPVAGMGGVIATVSGYHGDERHRLVKLISETGASYVGAMSRSITHLVCWRLEGKKYDIARRLRVRIVSHRWFHDCLKEGRRLPEGPYTMESGEEAGPVPQLSALQGKRSKRNAFREDPCLKELPSDLCNTSYASDVVKIDDSDSDWEHQGWSGSSLLKENLVVAGNSKKIRSGDVKGGKRHLKREQKSSDKDILYLRDNASSFREDPCLKELPSNSCSTSYARDVLKIDDSDSDFEHQGWLESSLLKENLVVAGDSKKIRSGDVKGGKKRLKREQKSTDKDVLHLRDNASSLMIREGLHTSSYTSSRSTSKRKGNLSGLLRNEVVGQMSERNVPMGKGSRSKHARSLLELSDDSLSDSFEELQMFDTSSTEARRKIRSTNAPSFRQSTLESIYDHCETSMHDYEPEKSEEQETIDLGERSRSLQPGDLSGHEPSFCTQEKIDQSDLGITADHDKGDDEKPTMEESSNLKRQAELSCVICWTDFSSSRGILPCGHRFCYSCIQGWADCLSSRGKVSTCPLCKASFSWISKVDEAGTSDQKIYSQTPVPCGASTSIFMFTGEGHSDLPGSSSSAQGACYMCHSREPEELILSCHVCRSQWVHSYCLDPPLTPWTCIHCRDLRRMYQRYR</sequence>
<feature type="compositionally biased region" description="Pro residues" evidence="5">
    <location>
        <begin position="46"/>
        <end position="58"/>
    </location>
</feature>
<feature type="domain" description="BRCT" evidence="7">
    <location>
        <begin position="106"/>
        <end position="187"/>
    </location>
</feature>
<dbReference type="AlphaFoldDB" id="A0A452XLR7"/>
<dbReference type="CDD" id="cd15489">
    <property type="entry name" value="PHD_SF"/>
    <property type="match status" value="1"/>
</dbReference>
<dbReference type="InterPro" id="IPR013083">
    <property type="entry name" value="Znf_RING/FYVE/PHD"/>
</dbReference>
<evidence type="ECO:0000256" key="1">
    <source>
        <dbReference type="ARBA" id="ARBA00022723"/>
    </source>
</evidence>
<dbReference type="InterPro" id="IPR001841">
    <property type="entry name" value="Znf_RING"/>
</dbReference>
<reference evidence="9" key="2">
    <citation type="journal article" date="2017" name="Nat. Plants">
        <title>The Aegilops tauschii genome reveals multiple impacts of transposons.</title>
        <authorList>
            <person name="Zhao G."/>
            <person name="Zou C."/>
            <person name="Li K."/>
            <person name="Wang K."/>
            <person name="Li T."/>
            <person name="Gao L."/>
            <person name="Zhang X."/>
            <person name="Wang H."/>
            <person name="Yang Z."/>
            <person name="Liu X."/>
            <person name="Jiang W."/>
            <person name="Mao L."/>
            <person name="Kong X."/>
            <person name="Jiao Y."/>
            <person name="Jia J."/>
        </authorList>
    </citation>
    <scope>NUCLEOTIDE SEQUENCE [LARGE SCALE GENOMIC DNA]</scope>
    <source>
        <strain evidence="9">cv. AL8/78</strain>
    </source>
</reference>
<dbReference type="Pfam" id="PF13639">
    <property type="entry name" value="zf-RING_2"/>
    <property type="match status" value="1"/>
</dbReference>
<feature type="domain" description="RING-type" evidence="6">
    <location>
        <begin position="574"/>
        <end position="619"/>
    </location>
</feature>
<dbReference type="InterPro" id="IPR036420">
    <property type="entry name" value="BRCT_dom_sf"/>
</dbReference>
<evidence type="ECO:0000259" key="6">
    <source>
        <dbReference type="PROSITE" id="PS50089"/>
    </source>
</evidence>
<keyword evidence="9" id="KW-1185">Reference proteome</keyword>
<evidence type="ECO:0000313" key="8">
    <source>
        <dbReference type="EnsemblPlants" id="AET1Gv20055200.2"/>
    </source>
</evidence>
<dbReference type="InterPro" id="IPR017907">
    <property type="entry name" value="Znf_RING_CS"/>
</dbReference>
<evidence type="ECO:0000256" key="5">
    <source>
        <dbReference type="SAM" id="MobiDB-lite"/>
    </source>
</evidence>
<name>A0A452XLR7_AEGTS</name>
<keyword evidence="2 4" id="KW-0863">Zinc-finger</keyword>
<dbReference type="SUPFAM" id="SSF52113">
    <property type="entry name" value="BRCT domain"/>
    <property type="match status" value="1"/>
</dbReference>
<proteinExistence type="predicted"/>
<dbReference type="InterPro" id="IPR019786">
    <property type="entry name" value="Zinc_finger_PHD-type_CS"/>
</dbReference>
<dbReference type="Gene3D" id="3.30.40.10">
    <property type="entry name" value="Zinc/RING finger domain, C3HC4 (zinc finger)"/>
    <property type="match status" value="2"/>
</dbReference>
<dbReference type="Gene3D" id="3.40.50.10190">
    <property type="entry name" value="BRCT domain"/>
    <property type="match status" value="1"/>
</dbReference>
<accession>A0A452XLR7</accession>
<feature type="region of interest" description="Disordered" evidence="5">
    <location>
        <begin position="497"/>
        <end position="564"/>
    </location>
</feature>
<dbReference type="Pfam" id="PF12738">
    <property type="entry name" value="PTCB-BRCT"/>
    <property type="match status" value="1"/>
</dbReference>
<dbReference type="Proteomes" id="UP000015105">
    <property type="component" value="Chromosome 1D"/>
</dbReference>
<dbReference type="Gramene" id="AET1Gv20055200.2">
    <property type="protein sequence ID" value="AET1Gv20055200.2"/>
    <property type="gene ID" value="AET1Gv20055200"/>
</dbReference>
<dbReference type="PROSITE" id="PS50172">
    <property type="entry name" value="BRCT"/>
    <property type="match status" value="1"/>
</dbReference>
<protein>
    <recommendedName>
        <fullName evidence="10">RING-type E3 ubiquitin transferase BRCA1</fullName>
    </recommendedName>
</protein>
<evidence type="ECO:0000313" key="9">
    <source>
        <dbReference type="Proteomes" id="UP000015105"/>
    </source>
</evidence>
<keyword evidence="1" id="KW-0479">Metal-binding</keyword>
<evidence type="ECO:0000256" key="3">
    <source>
        <dbReference type="ARBA" id="ARBA00022833"/>
    </source>
</evidence>
<dbReference type="GO" id="GO:0008270">
    <property type="term" value="F:zinc ion binding"/>
    <property type="evidence" value="ECO:0007669"/>
    <property type="project" value="UniProtKB-KW"/>
</dbReference>
<evidence type="ECO:0008006" key="10">
    <source>
        <dbReference type="Google" id="ProtNLM"/>
    </source>
</evidence>
<dbReference type="InterPro" id="IPR011011">
    <property type="entry name" value="Znf_FYVE_PHD"/>
</dbReference>
<reference evidence="9" key="1">
    <citation type="journal article" date="2014" name="Science">
        <title>Ancient hybridizations among the ancestral genomes of bread wheat.</title>
        <authorList>
            <consortium name="International Wheat Genome Sequencing Consortium,"/>
            <person name="Marcussen T."/>
            <person name="Sandve S.R."/>
            <person name="Heier L."/>
            <person name="Spannagl M."/>
            <person name="Pfeifer M."/>
            <person name="Jakobsen K.S."/>
            <person name="Wulff B.B."/>
            <person name="Steuernagel B."/>
            <person name="Mayer K.F."/>
            <person name="Olsen O.A."/>
        </authorList>
    </citation>
    <scope>NUCLEOTIDE SEQUENCE [LARGE SCALE GENOMIC DNA]</scope>
    <source>
        <strain evidence="9">cv. AL8/78</strain>
    </source>
</reference>
<dbReference type="SMART" id="SM00292">
    <property type="entry name" value="BRCT"/>
    <property type="match status" value="1"/>
</dbReference>
<reference evidence="8" key="4">
    <citation type="submission" date="2019-03" db="UniProtKB">
        <authorList>
            <consortium name="EnsemblPlants"/>
        </authorList>
    </citation>
    <scope>IDENTIFICATION</scope>
</reference>
<dbReference type="PROSITE" id="PS01359">
    <property type="entry name" value="ZF_PHD_1"/>
    <property type="match status" value="1"/>
</dbReference>
<feature type="region of interest" description="Disordered" evidence="5">
    <location>
        <begin position="39"/>
        <end position="99"/>
    </location>
</feature>
<dbReference type="PANTHER" id="PTHR47776">
    <property type="entry name" value="F5A8.9 PROTEIN"/>
    <property type="match status" value="1"/>
</dbReference>
<feature type="compositionally biased region" description="Basic and acidic residues" evidence="5">
    <location>
        <begin position="497"/>
        <end position="519"/>
    </location>
</feature>
<evidence type="ECO:0000256" key="2">
    <source>
        <dbReference type="ARBA" id="ARBA00022771"/>
    </source>
</evidence>
<dbReference type="SUPFAM" id="SSF57903">
    <property type="entry name" value="FYVE/PHD zinc finger"/>
    <property type="match status" value="1"/>
</dbReference>
<feature type="compositionally biased region" description="Basic and acidic residues" evidence="5">
    <location>
        <begin position="548"/>
        <end position="564"/>
    </location>
</feature>
<dbReference type="PROSITE" id="PS50089">
    <property type="entry name" value="ZF_RING_2"/>
    <property type="match status" value="1"/>
</dbReference>
<dbReference type="SUPFAM" id="SSF57850">
    <property type="entry name" value="RING/U-box"/>
    <property type="match status" value="1"/>
</dbReference>
<dbReference type="PANTHER" id="PTHR47776:SF2">
    <property type="entry name" value="RING-TYPE E3 UBIQUITIN TRANSFERASE BRCA1"/>
    <property type="match status" value="1"/>
</dbReference>
<feature type="compositionally biased region" description="Low complexity" evidence="5">
    <location>
        <begin position="82"/>
        <end position="99"/>
    </location>
</feature>
<feature type="region of interest" description="Disordered" evidence="5">
    <location>
        <begin position="394"/>
        <end position="443"/>
    </location>
</feature>
<dbReference type="SMART" id="SM00184">
    <property type="entry name" value="RING"/>
    <property type="match status" value="1"/>
</dbReference>
<evidence type="ECO:0000256" key="4">
    <source>
        <dbReference type="PROSITE-ProRule" id="PRU00175"/>
    </source>
</evidence>
<keyword evidence="3" id="KW-0862">Zinc</keyword>
<evidence type="ECO:0000259" key="7">
    <source>
        <dbReference type="PROSITE" id="PS50172"/>
    </source>
</evidence>
<dbReference type="STRING" id="200361.A0A452XLR7"/>
<dbReference type="InterPro" id="IPR001357">
    <property type="entry name" value="BRCT_dom"/>
</dbReference>